<organism evidence="1 2">
    <name type="scientific">Achlya hypogyna</name>
    <name type="common">Oomycete</name>
    <name type="synonym">Protoachlya hypogyna</name>
    <dbReference type="NCBI Taxonomy" id="1202772"/>
    <lineage>
        <taxon>Eukaryota</taxon>
        <taxon>Sar</taxon>
        <taxon>Stramenopiles</taxon>
        <taxon>Oomycota</taxon>
        <taxon>Saprolegniomycetes</taxon>
        <taxon>Saprolegniales</taxon>
        <taxon>Achlyaceae</taxon>
        <taxon>Achlya</taxon>
    </lineage>
</organism>
<keyword evidence="2" id="KW-1185">Reference proteome</keyword>
<protein>
    <submittedName>
        <fullName evidence="1">Uncharacterized protein</fullName>
    </submittedName>
</protein>
<dbReference type="STRING" id="1202772.A0A1V9Z3B5"/>
<proteinExistence type="predicted"/>
<gene>
    <name evidence="1" type="ORF">ACHHYP_03650</name>
</gene>
<name>A0A1V9Z3B5_ACHHY</name>
<dbReference type="AlphaFoldDB" id="A0A1V9Z3B5"/>
<accession>A0A1V9Z3B5</accession>
<reference evidence="1 2" key="1">
    <citation type="journal article" date="2014" name="Genome Biol. Evol.">
        <title>The secreted proteins of Achlya hypogyna and Thraustotheca clavata identify the ancestral oomycete secretome and reveal gene acquisitions by horizontal gene transfer.</title>
        <authorList>
            <person name="Misner I."/>
            <person name="Blouin N."/>
            <person name="Leonard G."/>
            <person name="Richards T.A."/>
            <person name="Lane C.E."/>
        </authorList>
    </citation>
    <scope>NUCLEOTIDE SEQUENCE [LARGE SCALE GENOMIC DNA]</scope>
    <source>
        <strain evidence="1 2">ATCC 48635</strain>
    </source>
</reference>
<comment type="caution">
    <text evidence="1">The sequence shown here is derived from an EMBL/GenBank/DDBJ whole genome shotgun (WGS) entry which is preliminary data.</text>
</comment>
<dbReference type="EMBL" id="JNBR01000456">
    <property type="protein sequence ID" value="OQR92505.1"/>
    <property type="molecule type" value="Genomic_DNA"/>
</dbReference>
<evidence type="ECO:0000313" key="1">
    <source>
        <dbReference type="EMBL" id="OQR92505.1"/>
    </source>
</evidence>
<dbReference type="Proteomes" id="UP000243579">
    <property type="component" value="Unassembled WGS sequence"/>
</dbReference>
<sequence length="161" mass="17901">MQRRPSMTSERLEVVLHDTCDAMGKGEAPRSELWRSFVVESLGASNEQFAAVAACYGVPDEMAVLAQEIVTARKPDIHRYLIRQAMTLAPAHLAGFDYSVRLVMTSGSLHGEMYPVLVLMLLIQEANGPPREVRLELRKDEVDKVLLEFETIEKTLAAVGC</sequence>
<evidence type="ECO:0000313" key="2">
    <source>
        <dbReference type="Proteomes" id="UP000243579"/>
    </source>
</evidence>
<dbReference type="OrthoDB" id="17646at2759"/>